<evidence type="ECO:0000313" key="3">
    <source>
        <dbReference type="EMBL" id="TNY18141.1"/>
    </source>
</evidence>
<feature type="domain" description="Isochorismatase-like" evidence="2">
    <location>
        <begin position="16"/>
        <end position="185"/>
    </location>
</feature>
<dbReference type="InterPro" id="IPR000868">
    <property type="entry name" value="Isochorismatase-like_dom"/>
</dbReference>
<comment type="caution">
    <text evidence="3">The sequence shown here is derived from an EMBL/GenBank/DDBJ whole genome shotgun (WGS) entry which is preliminary data.</text>
</comment>
<name>A0A5C5FQR2_9BASI</name>
<proteinExistence type="inferred from homology"/>
<reference evidence="3 4" key="1">
    <citation type="submission" date="2019-03" db="EMBL/GenBank/DDBJ databases">
        <title>Rhodosporidium diobovatum UCD-FST 08-225 genome sequencing, assembly, and annotation.</title>
        <authorList>
            <person name="Fakankun I.U."/>
            <person name="Fristensky B."/>
            <person name="Levin D.B."/>
        </authorList>
    </citation>
    <scope>NUCLEOTIDE SEQUENCE [LARGE SCALE GENOMIC DNA]</scope>
    <source>
        <strain evidence="3 4">UCD-FST 08-225</strain>
    </source>
</reference>
<dbReference type="OrthoDB" id="269496at2759"/>
<comment type="similarity">
    <text evidence="1">Belongs to the isochorismatase family.</text>
</comment>
<keyword evidence="4" id="KW-1185">Reference proteome</keyword>
<organism evidence="3 4">
    <name type="scientific">Rhodotorula diobovata</name>
    <dbReference type="NCBI Taxonomy" id="5288"/>
    <lineage>
        <taxon>Eukaryota</taxon>
        <taxon>Fungi</taxon>
        <taxon>Dikarya</taxon>
        <taxon>Basidiomycota</taxon>
        <taxon>Pucciniomycotina</taxon>
        <taxon>Microbotryomycetes</taxon>
        <taxon>Sporidiobolales</taxon>
        <taxon>Sporidiobolaceae</taxon>
        <taxon>Rhodotorula</taxon>
    </lineage>
</organism>
<sequence length="227" mass="24745">MASPVRRVAKVVPGKTAFFLCDIQERFRLVIHAYPSVIQTAEKMLKAAKLLDVPVIATEQNPKFSPPTPNPRVPPTALVALGQTVPLPLLDLPSHLRPDWVPLAKTKFSMMVPQVEQQLDEWGTKSVVLFGIESHVCVLQTTLDLLERGIDVHVLADGVSSCNQDEVGIALKRMRDAGALVTTSESILFQLIDDAAHPAFRSLAGLVKESKDTTKSALEHLIAGKGF</sequence>
<dbReference type="InterPro" id="IPR036380">
    <property type="entry name" value="Isochorismatase-like_sf"/>
</dbReference>
<gene>
    <name evidence="3" type="ORF">DMC30DRAFT_368650</name>
</gene>
<dbReference type="Gene3D" id="3.40.50.850">
    <property type="entry name" value="Isochorismatase-like"/>
    <property type="match status" value="1"/>
</dbReference>
<evidence type="ECO:0000256" key="1">
    <source>
        <dbReference type="ARBA" id="ARBA00006336"/>
    </source>
</evidence>
<dbReference type="PANTHER" id="PTHR14119">
    <property type="entry name" value="HYDROLASE"/>
    <property type="match status" value="1"/>
</dbReference>
<dbReference type="STRING" id="5288.A0A5C5FQR2"/>
<evidence type="ECO:0000313" key="4">
    <source>
        <dbReference type="Proteomes" id="UP000311382"/>
    </source>
</evidence>
<dbReference type="SUPFAM" id="SSF52499">
    <property type="entry name" value="Isochorismatase-like hydrolases"/>
    <property type="match status" value="1"/>
</dbReference>
<protein>
    <submittedName>
        <fullName evidence="3">Isochorismatase-like protein</fullName>
    </submittedName>
</protein>
<dbReference type="EMBL" id="SOZI01000154">
    <property type="protein sequence ID" value="TNY18141.1"/>
    <property type="molecule type" value="Genomic_DNA"/>
</dbReference>
<dbReference type="PANTHER" id="PTHR14119:SF3">
    <property type="entry name" value="ISOCHORISMATASE DOMAIN-CONTAINING PROTEIN 2"/>
    <property type="match status" value="1"/>
</dbReference>
<dbReference type="Proteomes" id="UP000311382">
    <property type="component" value="Unassembled WGS sequence"/>
</dbReference>
<evidence type="ECO:0000259" key="2">
    <source>
        <dbReference type="Pfam" id="PF00857"/>
    </source>
</evidence>
<accession>A0A5C5FQR2</accession>
<dbReference type="AlphaFoldDB" id="A0A5C5FQR2"/>
<dbReference type="InterPro" id="IPR050993">
    <property type="entry name" value="Isochorismatase_domain"/>
</dbReference>
<dbReference type="Pfam" id="PF00857">
    <property type="entry name" value="Isochorismatase"/>
    <property type="match status" value="1"/>
</dbReference>